<keyword evidence="5 6" id="KW-0804">Transcription</keyword>
<dbReference type="PANTHER" id="PTHR12532">
    <property type="entry name" value="TRANSLATIONAL ACTIVATOR OF CYTOCHROME C OXIDASE 1"/>
    <property type="match status" value="1"/>
</dbReference>
<accession>H0UK78</accession>
<dbReference type="InterPro" id="IPR049083">
    <property type="entry name" value="TACO1_YebC_N"/>
</dbReference>
<dbReference type="InterPro" id="IPR048300">
    <property type="entry name" value="TACO1_YebC-like_2nd/3rd_dom"/>
</dbReference>
<evidence type="ECO:0000256" key="6">
    <source>
        <dbReference type="HAMAP-Rule" id="MF_00693"/>
    </source>
</evidence>
<reference evidence="9 10" key="1">
    <citation type="submission" date="2011-11" db="EMBL/GenBank/DDBJ databases">
        <title>The Noncontiguous Finished genome of Jonquetella anthropi DSM 22815.</title>
        <authorList>
            <consortium name="US DOE Joint Genome Institute (JGI-PGF)"/>
            <person name="Lucas S."/>
            <person name="Copeland A."/>
            <person name="Lapidus A."/>
            <person name="Glavina del Rio T."/>
            <person name="Dalin E."/>
            <person name="Tice H."/>
            <person name="Bruce D."/>
            <person name="Goodwin L."/>
            <person name="Pitluck S."/>
            <person name="Peters L."/>
            <person name="Mikhailova N."/>
            <person name="Held B."/>
            <person name="Kyrpides N."/>
            <person name="Mavromatis K."/>
            <person name="Ivanova N."/>
            <person name="Markowitz V."/>
            <person name="Cheng J.-F."/>
            <person name="Hugenholtz P."/>
            <person name="Woyke T."/>
            <person name="Wu D."/>
            <person name="Gronow S."/>
            <person name="Wellnitz S."/>
            <person name="Brambilla E."/>
            <person name="Klenk H.-P."/>
            <person name="Eisen J.A."/>
        </authorList>
    </citation>
    <scope>NUCLEOTIDE SEQUENCE [LARGE SCALE GENOMIC DNA]</scope>
    <source>
        <strain evidence="9 10">DSM 22815</strain>
    </source>
</reference>
<dbReference type="NCBIfam" id="TIGR01033">
    <property type="entry name" value="YebC/PmpR family DNA-binding transcriptional regulator"/>
    <property type="match status" value="1"/>
</dbReference>
<dbReference type="GO" id="GO:0005829">
    <property type="term" value="C:cytosol"/>
    <property type="evidence" value="ECO:0007669"/>
    <property type="project" value="TreeGrafter"/>
</dbReference>
<evidence type="ECO:0000313" key="9">
    <source>
        <dbReference type="EMBL" id="EHM13087.1"/>
    </source>
</evidence>
<gene>
    <name evidence="9" type="ORF">JonanDRAFT_0701</name>
</gene>
<evidence type="ECO:0000259" key="7">
    <source>
        <dbReference type="Pfam" id="PF01709"/>
    </source>
</evidence>
<evidence type="ECO:0000256" key="4">
    <source>
        <dbReference type="ARBA" id="ARBA00023125"/>
    </source>
</evidence>
<dbReference type="OrthoDB" id="9781053at2"/>
<dbReference type="AlphaFoldDB" id="H0UK78"/>
<sequence>MSGHSKWANIKHRKAAQDAKRGNLFQKLVKAIIIAAKDGGGDPAMNVRLKAAIDRAKAASVPASNIDRAIQRGTGEIEGAMYEELTYEGYGVEGVALVVSVLTDNRNRTTPEIRAMLEHNGGTMGTSGSVMWMFDRKGQITIEGKVDEDELLNAALEAGADDVEVEEDSALVTTDPASLSDVAESLKKAGYNVTEAEQPLVPKTTVTISEVNKARKLMKLIDLLEGHDDVQDVYANYEFPDDVQEALDAEE</sequence>
<keyword evidence="4 6" id="KW-0238">DNA-binding</keyword>
<protein>
    <recommendedName>
        <fullName evidence="6">Probable transcriptional regulatory protein JonanDRAFT_0701</fullName>
    </recommendedName>
</protein>
<dbReference type="FunFam" id="1.10.10.200:FF:000002">
    <property type="entry name" value="Probable transcriptional regulatory protein CLM62_37755"/>
    <property type="match status" value="1"/>
</dbReference>
<comment type="subcellular location">
    <subcellularLocation>
        <location evidence="6">Cytoplasm</location>
    </subcellularLocation>
</comment>
<evidence type="ECO:0000256" key="5">
    <source>
        <dbReference type="ARBA" id="ARBA00023163"/>
    </source>
</evidence>
<evidence type="ECO:0000256" key="2">
    <source>
        <dbReference type="ARBA" id="ARBA00022490"/>
    </source>
</evidence>
<evidence type="ECO:0000313" key="10">
    <source>
        <dbReference type="Proteomes" id="UP000003806"/>
    </source>
</evidence>
<dbReference type="InterPro" id="IPR002876">
    <property type="entry name" value="Transcrip_reg_TACO1-like"/>
</dbReference>
<keyword evidence="10" id="KW-1185">Reference proteome</keyword>
<dbReference type="Pfam" id="PF01709">
    <property type="entry name" value="Transcrip_reg"/>
    <property type="match status" value="1"/>
</dbReference>
<dbReference type="PANTHER" id="PTHR12532:SF6">
    <property type="entry name" value="TRANSCRIPTIONAL REGULATORY PROTEIN YEBC-RELATED"/>
    <property type="match status" value="1"/>
</dbReference>
<dbReference type="NCBIfam" id="NF009044">
    <property type="entry name" value="PRK12378.1"/>
    <property type="match status" value="1"/>
</dbReference>
<evidence type="ECO:0000256" key="1">
    <source>
        <dbReference type="ARBA" id="ARBA00008724"/>
    </source>
</evidence>
<feature type="domain" description="TACO1/YebC-like second and third" evidence="7">
    <location>
        <begin position="82"/>
        <end position="237"/>
    </location>
</feature>
<evidence type="ECO:0000259" key="8">
    <source>
        <dbReference type="Pfam" id="PF20772"/>
    </source>
</evidence>
<keyword evidence="3 6" id="KW-0805">Transcription regulation</keyword>
<organism evidence="9 10">
    <name type="scientific">Jonquetella anthropi DSM 22815</name>
    <dbReference type="NCBI Taxonomy" id="885272"/>
    <lineage>
        <taxon>Bacteria</taxon>
        <taxon>Thermotogati</taxon>
        <taxon>Synergistota</taxon>
        <taxon>Synergistia</taxon>
        <taxon>Synergistales</taxon>
        <taxon>Dethiosulfovibrionaceae</taxon>
        <taxon>Jonquetella</taxon>
    </lineage>
</organism>
<feature type="domain" description="TACO1/YebC-like N-terminal" evidence="8">
    <location>
        <begin position="5"/>
        <end position="76"/>
    </location>
</feature>
<dbReference type="GO" id="GO:0003677">
    <property type="term" value="F:DNA binding"/>
    <property type="evidence" value="ECO:0007669"/>
    <property type="project" value="UniProtKB-UniRule"/>
</dbReference>
<dbReference type="InterPro" id="IPR026564">
    <property type="entry name" value="Transcrip_reg_TACO1-like_dom3"/>
</dbReference>
<dbReference type="Pfam" id="PF20772">
    <property type="entry name" value="TACO1_YebC_N"/>
    <property type="match status" value="1"/>
</dbReference>
<dbReference type="GO" id="GO:0006355">
    <property type="term" value="P:regulation of DNA-templated transcription"/>
    <property type="evidence" value="ECO:0007669"/>
    <property type="project" value="UniProtKB-UniRule"/>
</dbReference>
<proteinExistence type="inferred from homology"/>
<dbReference type="Gene3D" id="1.10.10.200">
    <property type="match status" value="1"/>
</dbReference>
<dbReference type="eggNOG" id="COG0217">
    <property type="taxonomic scope" value="Bacteria"/>
</dbReference>
<comment type="similarity">
    <text evidence="1 6">Belongs to the TACO1 family.</text>
</comment>
<dbReference type="NCBIfam" id="NF001030">
    <property type="entry name" value="PRK00110.1"/>
    <property type="match status" value="1"/>
</dbReference>
<dbReference type="InterPro" id="IPR017856">
    <property type="entry name" value="Integrase-like_N"/>
</dbReference>
<dbReference type="InterPro" id="IPR029072">
    <property type="entry name" value="YebC-like"/>
</dbReference>
<dbReference type="FunFam" id="3.30.70.980:FF:000002">
    <property type="entry name" value="Probable transcriptional regulatory protein YebC"/>
    <property type="match status" value="1"/>
</dbReference>
<name>H0UK78_9BACT</name>
<dbReference type="HOGENOM" id="CLU_062974_2_2_0"/>
<dbReference type="RefSeq" id="WP_008520985.1">
    <property type="nucleotide sequence ID" value="NZ_CM001376.1"/>
</dbReference>
<dbReference type="HAMAP" id="MF_00693">
    <property type="entry name" value="Transcrip_reg_TACO1"/>
    <property type="match status" value="1"/>
</dbReference>
<dbReference type="Gene3D" id="3.30.70.980">
    <property type="match status" value="2"/>
</dbReference>
<dbReference type="Proteomes" id="UP000003806">
    <property type="component" value="Chromosome"/>
</dbReference>
<dbReference type="SUPFAM" id="SSF75625">
    <property type="entry name" value="YebC-like"/>
    <property type="match status" value="1"/>
</dbReference>
<keyword evidence="2 6" id="KW-0963">Cytoplasm</keyword>
<evidence type="ECO:0000256" key="3">
    <source>
        <dbReference type="ARBA" id="ARBA00023015"/>
    </source>
</evidence>
<dbReference type="STRING" id="885272.JonanDRAFT_0701"/>
<dbReference type="EMBL" id="CM001376">
    <property type="protein sequence ID" value="EHM13087.1"/>
    <property type="molecule type" value="Genomic_DNA"/>
</dbReference>